<name>A0A8J3IPS9_9CHLR</name>
<comment type="caution">
    <text evidence="1">The sequence shown here is derived from an EMBL/GenBank/DDBJ whole genome shotgun (WGS) entry which is preliminary data.</text>
</comment>
<dbReference type="AlphaFoldDB" id="A0A8J3IPS9"/>
<accession>A0A8J3IPS9</accession>
<keyword evidence="2" id="KW-1185">Reference proteome</keyword>
<organism evidence="1 2">
    <name type="scientific">Reticulibacter mediterranei</name>
    <dbReference type="NCBI Taxonomy" id="2778369"/>
    <lineage>
        <taxon>Bacteria</taxon>
        <taxon>Bacillati</taxon>
        <taxon>Chloroflexota</taxon>
        <taxon>Ktedonobacteria</taxon>
        <taxon>Ktedonobacterales</taxon>
        <taxon>Reticulibacteraceae</taxon>
        <taxon>Reticulibacter</taxon>
    </lineage>
</organism>
<gene>
    <name evidence="1" type="ORF">KSF_085640</name>
</gene>
<proteinExistence type="predicted"/>
<protein>
    <submittedName>
        <fullName evidence="1">Uncharacterized protein</fullName>
    </submittedName>
</protein>
<reference evidence="1" key="1">
    <citation type="submission" date="2020-10" db="EMBL/GenBank/DDBJ databases">
        <title>Taxonomic study of unclassified bacteria belonging to the class Ktedonobacteria.</title>
        <authorList>
            <person name="Yabe S."/>
            <person name="Wang C.M."/>
            <person name="Zheng Y."/>
            <person name="Sakai Y."/>
            <person name="Cavaletti L."/>
            <person name="Monciardini P."/>
            <person name="Donadio S."/>
        </authorList>
    </citation>
    <scope>NUCLEOTIDE SEQUENCE</scope>
    <source>
        <strain evidence="1">ID150040</strain>
    </source>
</reference>
<dbReference type="EMBL" id="BNJK01000002">
    <property type="protein sequence ID" value="GHO98516.1"/>
    <property type="molecule type" value="Genomic_DNA"/>
</dbReference>
<evidence type="ECO:0000313" key="2">
    <source>
        <dbReference type="Proteomes" id="UP000597444"/>
    </source>
</evidence>
<dbReference type="Proteomes" id="UP000597444">
    <property type="component" value="Unassembled WGS sequence"/>
</dbReference>
<sequence>MALSFFSSLEREETSIVVLRWERAHPTRACTNTVRVSRGKGDGKIMLVPVRWHLMLIGYSNASIIWGK</sequence>
<evidence type="ECO:0000313" key="1">
    <source>
        <dbReference type="EMBL" id="GHO98516.1"/>
    </source>
</evidence>